<dbReference type="AlphaFoldDB" id="A0A0G0USB6"/>
<sequence>MAKRKTIYKTGKAVKLIDVIDKKIDCWLAQDKKVWILTHAAVEKIAQIAGISLNFEVSESPNVSPTYQNELEHIVRITIHCHTKNNPNGGCIHSENDRTFTVTGESNRVNTPHRGRGYLRKMAEKRGFDIAVLKHLGLHTMIFSEEEAEEFTHPKAEEFTHPNNRKDTTVLPGSKEFELIVEEINLILNAANKEELKAAGKVIKARVVVKKYSDKQYKYLKELFAKEVAKKIESF</sequence>
<accession>A0A0G0USB6</accession>
<protein>
    <submittedName>
        <fullName evidence="1">Uncharacterized protein</fullName>
    </submittedName>
</protein>
<proteinExistence type="predicted"/>
<name>A0A0G0USB6_9BACT</name>
<gene>
    <name evidence="1" type="ORF">UU03_C0025G0009</name>
</gene>
<evidence type="ECO:0000313" key="2">
    <source>
        <dbReference type="Proteomes" id="UP000034613"/>
    </source>
</evidence>
<comment type="caution">
    <text evidence="1">The sequence shown here is derived from an EMBL/GenBank/DDBJ whole genome shotgun (WGS) entry which is preliminary data.</text>
</comment>
<evidence type="ECO:0000313" key="1">
    <source>
        <dbReference type="EMBL" id="KKR62545.1"/>
    </source>
</evidence>
<organism evidence="1 2">
    <name type="scientific">Candidatus Woesebacteria bacterium GW2011_GWA1_40_45</name>
    <dbReference type="NCBI Taxonomy" id="1618554"/>
    <lineage>
        <taxon>Bacteria</taxon>
        <taxon>Candidatus Woeseibacteriota</taxon>
    </lineage>
</organism>
<dbReference type="Proteomes" id="UP000034613">
    <property type="component" value="Unassembled WGS sequence"/>
</dbReference>
<reference evidence="1 2" key="1">
    <citation type="journal article" date="2015" name="Nature">
        <title>rRNA introns, odd ribosomes, and small enigmatic genomes across a large radiation of phyla.</title>
        <authorList>
            <person name="Brown C.T."/>
            <person name="Hug L.A."/>
            <person name="Thomas B.C."/>
            <person name="Sharon I."/>
            <person name="Castelle C.J."/>
            <person name="Singh A."/>
            <person name="Wilkins M.J."/>
            <person name="Williams K.H."/>
            <person name="Banfield J.F."/>
        </authorList>
    </citation>
    <scope>NUCLEOTIDE SEQUENCE [LARGE SCALE GENOMIC DNA]</scope>
</reference>
<dbReference type="EMBL" id="LBZB01000025">
    <property type="protein sequence ID" value="KKR62545.1"/>
    <property type="molecule type" value="Genomic_DNA"/>
</dbReference>